<feature type="coiled-coil region" evidence="11">
    <location>
        <begin position="336"/>
        <end position="388"/>
    </location>
</feature>
<keyword evidence="5 10" id="KW-0067">ATP-binding</keyword>
<dbReference type="InterPro" id="IPR027417">
    <property type="entry name" value="P-loop_NTPase"/>
</dbReference>
<dbReference type="PANTHER" id="PTHR47969:SF21">
    <property type="entry name" value="KINESIN-LIKE PROTEIN"/>
    <property type="match status" value="1"/>
</dbReference>
<dbReference type="PROSITE" id="PS50067">
    <property type="entry name" value="KINESIN_MOTOR_2"/>
    <property type="match status" value="1"/>
</dbReference>
<evidence type="ECO:0000256" key="9">
    <source>
        <dbReference type="PROSITE-ProRule" id="PRU00283"/>
    </source>
</evidence>
<sequence length="752" mass="85114">MSTGETVQVIVRARPMNDREKKLKCKVVLEMDAVSCVITNPNDKTAPPKKFTFDAAYFTDSTTEQIYSDIGFPLVENVTGGIQWPCSRHGAGRAALLEIYIGRRFESAGKGPKNKSTSRCILTAGHYYKSGHKRGTGLTMHPVHNVRECEKVMQQGWKNRSTGSTLMNADSSRSHAIFAINLEMVTTDANDEEHIRAAKLNLVDLAGSERQAKTGATGERLKEATKINLSLSALGNVISSLVDGKATHIPYRDSKLTRLLQDSLGGNTKTLMIACLSPADNNYEETLSTLRYANRAKNIKNKPKINEDPKDALLRQYQEEIEKLKAMLTGQAPLPIDQSADHSQDIQREKERLQEEYEDKMSDMRVKYEKEQKSNVRLHEDIEKLRKQYDDKISLVKDKYKSEPEQVEATAQDGLGEKIVVKSLAGGYHSSTLSAIRDQSDALERLQELQNIMVGGERANDVELKEKRKKKKLVAEKKRQKLADTIQKMDDDGIMMNVYDSMQDELKAKSDMVDRLKKKLRNVESEVKDLQSEFEFDRTDYLDTIRRQDQQIKLLQQLLDKVQPCLRRDCNYSNLDKVKQECVWDEDAQRWRLPDLIIERTNLPPAGNQPWNRVMPGGKVSVTSLHGYHHSNGSISDPGEDSYYQKLESSKNEVFANDYFKPKRDLTQVYGRDSLSGRNIPHRETNFPVTNDWTNGTIGNGPQSSAGGAGNISTLDLPRKPVRLEALPMQRLLVNKKKKNRSNTDLTGPYTY</sequence>
<evidence type="ECO:0000256" key="5">
    <source>
        <dbReference type="ARBA" id="ARBA00022840"/>
    </source>
</evidence>
<evidence type="ECO:0000256" key="1">
    <source>
        <dbReference type="ARBA" id="ARBA00004245"/>
    </source>
</evidence>
<feature type="region of interest" description="Disordered" evidence="12">
    <location>
        <begin position="733"/>
        <end position="752"/>
    </location>
</feature>
<feature type="region of interest" description="Disordered" evidence="12">
    <location>
        <begin position="675"/>
        <end position="715"/>
    </location>
</feature>
<dbReference type="PANTHER" id="PTHR47969">
    <property type="entry name" value="CHROMOSOME-ASSOCIATED KINESIN KIF4A-RELATED"/>
    <property type="match status" value="1"/>
</dbReference>
<evidence type="ECO:0000256" key="2">
    <source>
        <dbReference type="ARBA" id="ARBA00022490"/>
    </source>
</evidence>
<keyword evidence="6 11" id="KW-0175">Coiled coil</keyword>
<dbReference type="SMART" id="SM00129">
    <property type="entry name" value="KISc"/>
    <property type="match status" value="1"/>
</dbReference>
<evidence type="ECO:0000256" key="12">
    <source>
        <dbReference type="SAM" id="MobiDB-lite"/>
    </source>
</evidence>
<dbReference type="InterPro" id="IPR027640">
    <property type="entry name" value="Kinesin-like_fam"/>
</dbReference>
<proteinExistence type="inferred from homology"/>
<feature type="domain" description="Kinesin motor" evidence="13">
    <location>
        <begin position="6"/>
        <end position="299"/>
    </location>
</feature>
<keyword evidence="2" id="KW-0963">Cytoplasm</keyword>
<dbReference type="InterPro" id="IPR036961">
    <property type="entry name" value="Kinesin_motor_dom_sf"/>
</dbReference>
<comment type="caution">
    <text evidence="9">Lacks conserved residue(s) required for the propagation of feature annotation.</text>
</comment>
<organism evidence="14 15">
    <name type="scientific">Priapulus caudatus</name>
    <name type="common">Priapulid worm</name>
    <dbReference type="NCBI Taxonomy" id="37621"/>
    <lineage>
        <taxon>Eukaryota</taxon>
        <taxon>Metazoa</taxon>
        <taxon>Ecdysozoa</taxon>
        <taxon>Scalidophora</taxon>
        <taxon>Priapulida</taxon>
        <taxon>Priapulimorpha</taxon>
        <taxon>Priapulimorphida</taxon>
        <taxon>Priapulidae</taxon>
        <taxon>Priapulus</taxon>
    </lineage>
</organism>
<name>A0ABM1FAI9_PRICU</name>
<comment type="similarity">
    <text evidence="9 10">Belongs to the TRAFAC class myosin-kinesin ATPase superfamily. Kinesin family.</text>
</comment>
<evidence type="ECO:0000256" key="8">
    <source>
        <dbReference type="ARBA" id="ARBA00023212"/>
    </source>
</evidence>
<evidence type="ECO:0000256" key="6">
    <source>
        <dbReference type="ARBA" id="ARBA00023054"/>
    </source>
</evidence>
<keyword evidence="8" id="KW-0206">Cytoskeleton</keyword>
<dbReference type="Pfam" id="PF00225">
    <property type="entry name" value="Kinesin"/>
    <property type="match status" value="1"/>
</dbReference>
<feature type="coiled-coil region" evidence="11">
    <location>
        <begin position="499"/>
        <end position="540"/>
    </location>
</feature>
<dbReference type="Gene3D" id="3.40.850.10">
    <property type="entry name" value="Kinesin motor domain"/>
    <property type="match status" value="2"/>
</dbReference>
<dbReference type="RefSeq" id="XP_014681460.1">
    <property type="nucleotide sequence ID" value="XM_014825974.1"/>
</dbReference>
<comment type="subcellular location">
    <subcellularLocation>
        <location evidence="1">Cytoplasm</location>
        <location evidence="1">Cytoskeleton</location>
    </subcellularLocation>
</comment>
<protein>
    <recommendedName>
        <fullName evidence="10">Kinesin-like protein</fullName>
    </recommendedName>
</protein>
<reference evidence="15" key="1">
    <citation type="submission" date="2025-08" db="UniProtKB">
        <authorList>
            <consortium name="RefSeq"/>
        </authorList>
    </citation>
    <scope>IDENTIFICATION</scope>
</reference>
<feature type="compositionally biased region" description="Polar residues" evidence="12">
    <location>
        <begin position="687"/>
        <end position="714"/>
    </location>
</feature>
<evidence type="ECO:0000256" key="3">
    <source>
        <dbReference type="ARBA" id="ARBA00022701"/>
    </source>
</evidence>
<evidence type="ECO:0000313" key="14">
    <source>
        <dbReference type="Proteomes" id="UP000695022"/>
    </source>
</evidence>
<evidence type="ECO:0000256" key="10">
    <source>
        <dbReference type="RuleBase" id="RU000394"/>
    </source>
</evidence>
<keyword evidence="4 10" id="KW-0547">Nucleotide-binding</keyword>
<evidence type="ECO:0000256" key="4">
    <source>
        <dbReference type="ARBA" id="ARBA00022741"/>
    </source>
</evidence>
<dbReference type="GeneID" id="106821251"/>
<dbReference type="PROSITE" id="PS00411">
    <property type="entry name" value="KINESIN_MOTOR_1"/>
    <property type="match status" value="1"/>
</dbReference>
<dbReference type="Proteomes" id="UP000695022">
    <property type="component" value="Unplaced"/>
</dbReference>
<dbReference type="InterPro" id="IPR019821">
    <property type="entry name" value="Kinesin_motor_CS"/>
</dbReference>
<evidence type="ECO:0000259" key="13">
    <source>
        <dbReference type="PROSITE" id="PS50067"/>
    </source>
</evidence>
<evidence type="ECO:0000256" key="7">
    <source>
        <dbReference type="ARBA" id="ARBA00023175"/>
    </source>
</evidence>
<evidence type="ECO:0000313" key="15">
    <source>
        <dbReference type="RefSeq" id="XP_014681460.1"/>
    </source>
</evidence>
<keyword evidence="14" id="KW-1185">Reference proteome</keyword>
<evidence type="ECO:0000256" key="11">
    <source>
        <dbReference type="SAM" id="Coils"/>
    </source>
</evidence>
<keyword evidence="7 10" id="KW-0505">Motor protein</keyword>
<dbReference type="InterPro" id="IPR001752">
    <property type="entry name" value="Kinesin_motor_dom"/>
</dbReference>
<gene>
    <name evidence="15" type="primary">LOC106821251</name>
</gene>
<dbReference type="PRINTS" id="PR00380">
    <property type="entry name" value="KINESINHEAVY"/>
</dbReference>
<dbReference type="SUPFAM" id="SSF52540">
    <property type="entry name" value="P-loop containing nucleoside triphosphate hydrolases"/>
    <property type="match status" value="1"/>
</dbReference>
<accession>A0ABM1FAI9</accession>
<keyword evidence="3 10" id="KW-0493">Microtubule</keyword>